<reference evidence="9 10" key="1">
    <citation type="journal article" date="2021" name="Elife">
        <title>Chloroplast acquisition without the gene transfer in kleptoplastic sea slugs, Plakobranchus ocellatus.</title>
        <authorList>
            <person name="Maeda T."/>
            <person name="Takahashi S."/>
            <person name="Yoshida T."/>
            <person name="Shimamura S."/>
            <person name="Takaki Y."/>
            <person name="Nagai Y."/>
            <person name="Toyoda A."/>
            <person name="Suzuki Y."/>
            <person name="Arimoto A."/>
            <person name="Ishii H."/>
            <person name="Satoh N."/>
            <person name="Nishiyama T."/>
            <person name="Hasebe M."/>
            <person name="Maruyama T."/>
            <person name="Minagawa J."/>
            <person name="Obokata J."/>
            <person name="Shigenobu S."/>
        </authorList>
    </citation>
    <scope>NUCLEOTIDE SEQUENCE [LARGE SCALE GENOMIC DNA]</scope>
</reference>
<organism evidence="9 10">
    <name type="scientific">Plakobranchus ocellatus</name>
    <dbReference type="NCBI Taxonomy" id="259542"/>
    <lineage>
        <taxon>Eukaryota</taxon>
        <taxon>Metazoa</taxon>
        <taxon>Spiralia</taxon>
        <taxon>Lophotrochozoa</taxon>
        <taxon>Mollusca</taxon>
        <taxon>Gastropoda</taxon>
        <taxon>Heterobranchia</taxon>
        <taxon>Euthyneura</taxon>
        <taxon>Panpulmonata</taxon>
        <taxon>Sacoglossa</taxon>
        <taxon>Placobranchoidea</taxon>
        <taxon>Plakobranchidae</taxon>
        <taxon>Plakobranchus</taxon>
    </lineage>
</organism>
<dbReference type="Proteomes" id="UP000735302">
    <property type="component" value="Unassembled WGS sequence"/>
</dbReference>
<keyword evidence="5" id="KW-0393">Immunoglobulin domain</keyword>
<dbReference type="GO" id="GO:0005911">
    <property type="term" value="C:cell-cell junction"/>
    <property type="evidence" value="ECO:0007669"/>
    <property type="project" value="TreeGrafter"/>
</dbReference>
<evidence type="ECO:0000256" key="7">
    <source>
        <dbReference type="SAM" id="SignalP"/>
    </source>
</evidence>
<keyword evidence="7" id="KW-0732">Signal</keyword>
<dbReference type="EMBL" id="BLXT01008200">
    <property type="protein sequence ID" value="GFO46640.1"/>
    <property type="molecule type" value="Genomic_DNA"/>
</dbReference>
<feature type="domain" description="Ig-like" evidence="8">
    <location>
        <begin position="614"/>
        <end position="701"/>
    </location>
</feature>
<evidence type="ECO:0000259" key="8">
    <source>
        <dbReference type="PROSITE" id="PS50835"/>
    </source>
</evidence>
<dbReference type="GO" id="GO:0050839">
    <property type="term" value="F:cell adhesion molecule binding"/>
    <property type="evidence" value="ECO:0007669"/>
    <property type="project" value="TreeGrafter"/>
</dbReference>
<evidence type="ECO:0000256" key="5">
    <source>
        <dbReference type="ARBA" id="ARBA00023319"/>
    </source>
</evidence>
<evidence type="ECO:0000256" key="2">
    <source>
        <dbReference type="ARBA" id="ARBA00023136"/>
    </source>
</evidence>
<protein>
    <submittedName>
        <fullName evidence="9">Hemicentin-2</fullName>
    </submittedName>
</protein>
<gene>
    <name evidence="9" type="ORF">PoB_007314500</name>
</gene>
<feature type="signal peptide" evidence="7">
    <location>
        <begin position="1"/>
        <end position="21"/>
    </location>
</feature>
<dbReference type="PANTHER" id="PTHR11640:SF31">
    <property type="entry name" value="IRREGULAR CHIASM C-ROUGHEST PROTEIN-RELATED"/>
    <property type="match status" value="1"/>
</dbReference>
<feature type="transmembrane region" description="Helical" evidence="6">
    <location>
        <begin position="829"/>
        <end position="853"/>
    </location>
</feature>
<keyword evidence="6" id="KW-1133">Transmembrane helix</keyword>
<dbReference type="Gene3D" id="2.60.40.10">
    <property type="entry name" value="Immunoglobulins"/>
    <property type="match status" value="1"/>
</dbReference>
<feature type="chain" id="PRO_5043921126" evidence="7">
    <location>
        <begin position="22"/>
        <end position="1058"/>
    </location>
</feature>
<dbReference type="GO" id="GO:0005886">
    <property type="term" value="C:plasma membrane"/>
    <property type="evidence" value="ECO:0007669"/>
    <property type="project" value="TreeGrafter"/>
</dbReference>
<evidence type="ECO:0000256" key="3">
    <source>
        <dbReference type="ARBA" id="ARBA00023157"/>
    </source>
</evidence>
<keyword evidence="2 6" id="KW-0472">Membrane</keyword>
<proteinExistence type="predicted"/>
<feature type="domain" description="Ig-like" evidence="8">
    <location>
        <begin position="8"/>
        <end position="121"/>
    </location>
</feature>
<evidence type="ECO:0000256" key="4">
    <source>
        <dbReference type="ARBA" id="ARBA00023180"/>
    </source>
</evidence>
<dbReference type="PROSITE" id="PS50835">
    <property type="entry name" value="IG_LIKE"/>
    <property type="match status" value="2"/>
</dbReference>
<name>A0AAV4DRS4_9GAST</name>
<evidence type="ECO:0000256" key="6">
    <source>
        <dbReference type="SAM" id="Phobius"/>
    </source>
</evidence>
<keyword evidence="10" id="KW-1185">Reference proteome</keyword>
<comment type="caution">
    <text evidence="9">The sequence shown here is derived from an EMBL/GenBank/DDBJ whole genome shotgun (WGS) entry which is preliminary data.</text>
</comment>
<dbReference type="AlphaFoldDB" id="A0AAV4DRS4"/>
<dbReference type="InterPro" id="IPR051275">
    <property type="entry name" value="Cell_adhesion_signaling"/>
</dbReference>
<evidence type="ECO:0000313" key="9">
    <source>
        <dbReference type="EMBL" id="GFO46640.1"/>
    </source>
</evidence>
<evidence type="ECO:0000313" key="10">
    <source>
        <dbReference type="Proteomes" id="UP000735302"/>
    </source>
</evidence>
<dbReference type="PANTHER" id="PTHR11640">
    <property type="entry name" value="NEPHRIN"/>
    <property type="match status" value="1"/>
</dbReference>
<keyword evidence="4" id="KW-0325">Glycoprotein</keyword>
<dbReference type="GO" id="GO:0098609">
    <property type="term" value="P:cell-cell adhesion"/>
    <property type="evidence" value="ECO:0007669"/>
    <property type="project" value="TreeGrafter"/>
</dbReference>
<accession>A0AAV4DRS4</accession>
<dbReference type="SUPFAM" id="SSF48726">
    <property type="entry name" value="Immunoglobulin"/>
    <property type="match status" value="2"/>
</dbReference>
<keyword evidence="3" id="KW-1015">Disulfide bond</keyword>
<keyword evidence="6" id="KW-0812">Transmembrane</keyword>
<dbReference type="InterPro" id="IPR007110">
    <property type="entry name" value="Ig-like_dom"/>
</dbReference>
<comment type="subcellular location">
    <subcellularLocation>
        <location evidence="1">Membrane</location>
        <topology evidence="1">Single-pass type I membrane protein</topology>
    </subcellularLocation>
</comment>
<evidence type="ECO:0000256" key="1">
    <source>
        <dbReference type="ARBA" id="ARBA00004479"/>
    </source>
</evidence>
<dbReference type="InterPro" id="IPR036179">
    <property type="entry name" value="Ig-like_dom_sf"/>
</dbReference>
<sequence length="1058" mass="116147">MYRQGVFPLLLLLSTLYPVKPDCRPAEEGQATTLTCTVNTAALVCPSSSVILDWKVNKPTAVIWCFSYGCAGGYSSRYGFSATINNSGSTLTITNVSRTDPFNMETRWTCRLCDRTKGDITICDKLEVYAPPENPSCTVRENTAVPGGIESVTVSCSTTKVYPRAKCRFERITNGGASVPINKTPTYNPTPTTGTPVYYRSECSVDVPVAELGEGTHSFRVFIYPDVTNGRNLVTATTSSTTVTLTLPGASSYTCSPEMIQGYFNGKAARCNCSLTPDGYPKGQAQWYRGSQIVPGVSGGVLDLTFDSNNPEQVYTCKGVSAIGEGSTSTLTAKFAFFEQDIEVFTSPNNNSMFDLCDGSNQITAVCAVLKDNVNPAPTFSFSQTNVPFDNSQVRQDGSYYQIFEQDIEVFTSPNNNSMFDLCDGRNQIIAVCAVLKDNVYPAPTFSFSETNVPFDNSQVRQDGSYYQSQIDLHPDVGGLHQVTCTVTNTIIGKTQRKQISLTFRQPPPLPPKITIRGESYQGVNALNRITLAAGYTGDMTCRVEGGYPKAHTTQLTCGSLTASGGENVATLTFQGDQLNKDMDGTECRCTSQHITGCYNNNEASLTLDVTYAPMVTFAHDSASSEFNDGDRPTVTCTAQGNPPPYLTITRKRTNQQLASVQGNLKTAELTHTMEPLDCLDTDVYVCTGQNNQYITTKEISVGVKCPQQAASNISQPRIIKVALGETAELGLEIYGYPIPYLLTLMRTTNNTNLTGSARHLIEYSPGQAPFGVVNVTIVFVEEEDFTNYTITVDNGEGDPLVYPFYLIKVKATVYVEQEERGGSEDDTVAIAVSVTVAVVAVVVIAVILVVLVQRYRAASRKVSLFQPAKENRYVDIFPDPANGYEVPVTQSEGEGMRPEGRKQVQVHAYDEIDPQPGNRYEMPDGLVQEEAPGENQLRVNQYEEINPGLVNQYEVPRGLLQEEDIKLKAPGQRQLRMNQYEEINPRQANQYEVPRGLLQEEDMKLKDETVQQSYVNVMSPEQETKGTNHNYSNLGFDISEEKCVYVNTTGHDTGRVK</sequence>
<dbReference type="InterPro" id="IPR013783">
    <property type="entry name" value="Ig-like_fold"/>
</dbReference>